<dbReference type="Gene3D" id="1.20.120.1630">
    <property type="match status" value="1"/>
</dbReference>
<dbReference type="PANTHER" id="PTHR12714">
    <property type="entry name" value="PROTEIN-S ISOPRENYLCYSTEINE O-METHYLTRANSFERASE"/>
    <property type="match status" value="1"/>
</dbReference>
<evidence type="ECO:0000313" key="6">
    <source>
        <dbReference type="EMBL" id="TCV94811.1"/>
    </source>
</evidence>
<dbReference type="PANTHER" id="PTHR12714:SF9">
    <property type="entry name" value="PROTEIN-S-ISOPRENYLCYSTEINE O-METHYLTRANSFERASE"/>
    <property type="match status" value="1"/>
</dbReference>
<proteinExistence type="predicted"/>
<gene>
    <name evidence="6" type="ORF">EC912_103297</name>
</gene>
<dbReference type="GO" id="GO:0012505">
    <property type="term" value="C:endomembrane system"/>
    <property type="evidence" value="ECO:0007669"/>
    <property type="project" value="UniProtKB-SubCell"/>
</dbReference>
<evidence type="ECO:0000256" key="1">
    <source>
        <dbReference type="ARBA" id="ARBA00004127"/>
    </source>
</evidence>
<evidence type="ECO:0000256" key="3">
    <source>
        <dbReference type="ARBA" id="ARBA00022989"/>
    </source>
</evidence>
<dbReference type="AlphaFoldDB" id="A0A4R3YQX1"/>
<keyword evidence="2 5" id="KW-0812">Transmembrane</keyword>
<evidence type="ECO:0000256" key="4">
    <source>
        <dbReference type="ARBA" id="ARBA00023136"/>
    </source>
</evidence>
<evidence type="ECO:0000256" key="2">
    <source>
        <dbReference type="ARBA" id="ARBA00022692"/>
    </source>
</evidence>
<name>A0A4R3YQX1_9GAMM</name>
<accession>A0A4R3YQX1</accession>
<dbReference type="OrthoDB" id="5293276at2"/>
<comment type="subcellular location">
    <subcellularLocation>
        <location evidence="1">Endomembrane system</location>
        <topology evidence="1">Multi-pass membrane protein</topology>
    </subcellularLocation>
</comment>
<feature type="transmembrane region" description="Helical" evidence="5">
    <location>
        <begin position="75"/>
        <end position="94"/>
    </location>
</feature>
<keyword evidence="7" id="KW-1185">Reference proteome</keyword>
<feature type="transmembrane region" description="Helical" evidence="5">
    <location>
        <begin position="36"/>
        <end position="55"/>
    </location>
</feature>
<dbReference type="Proteomes" id="UP000295645">
    <property type="component" value="Unassembled WGS sequence"/>
</dbReference>
<keyword evidence="3 5" id="KW-1133">Transmembrane helix</keyword>
<dbReference type="InterPro" id="IPR007318">
    <property type="entry name" value="Phopholipid_MeTrfase"/>
</dbReference>
<keyword evidence="6" id="KW-0808">Transferase</keyword>
<dbReference type="EMBL" id="SMCS01000003">
    <property type="protein sequence ID" value="TCV94811.1"/>
    <property type="molecule type" value="Genomic_DNA"/>
</dbReference>
<feature type="transmembrane region" description="Helical" evidence="5">
    <location>
        <begin position="6"/>
        <end position="24"/>
    </location>
</feature>
<dbReference type="Pfam" id="PF04191">
    <property type="entry name" value="PEMT"/>
    <property type="match status" value="1"/>
</dbReference>
<sequence>MTPGFSVALNLVWLVVLVYWLWSGRRTKPPVQTEPLLKRLVAYWLPLVAAFLLLGPGEWFGHNLLREQFVPHSTFFESIGLCLCVAGAIVACWARHLLGENWSATVQLKDHHQLITRGPYKVVRHPIYSGLLLIFLGNAVLVGDWRGLLAVAIVFLSFWRKLQLEERWLNQHFGEAYREYVVRTHALVPGLI</sequence>
<protein>
    <submittedName>
        <fullName evidence="6">Protein-S-isoprenylcysteine O-methyltransferase Ste14</fullName>
    </submittedName>
</protein>
<evidence type="ECO:0000313" key="7">
    <source>
        <dbReference type="Proteomes" id="UP000295645"/>
    </source>
</evidence>
<dbReference type="GO" id="GO:0008168">
    <property type="term" value="F:methyltransferase activity"/>
    <property type="evidence" value="ECO:0007669"/>
    <property type="project" value="UniProtKB-KW"/>
</dbReference>
<feature type="transmembrane region" description="Helical" evidence="5">
    <location>
        <begin position="131"/>
        <end position="159"/>
    </location>
</feature>
<reference evidence="6 7" key="1">
    <citation type="submission" date="2019-03" db="EMBL/GenBank/DDBJ databases">
        <title>Above-ground endophytic microbial communities from plants in different locations in the United States.</title>
        <authorList>
            <person name="Frank C."/>
        </authorList>
    </citation>
    <scope>NUCLEOTIDE SEQUENCE [LARGE SCALE GENOMIC DNA]</scope>
    <source>
        <strain evidence="6 7">LP_13_YM</strain>
    </source>
</reference>
<dbReference type="GO" id="GO:0032259">
    <property type="term" value="P:methylation"/>
    <property type="evidence" value="ECO:0007669"/>
    <property type="project" value="UniProtKB-KW"/>
</dbReference>
<keyword evidence="6" id="KW-0489">Methyltransferase</keyword>
<evidence type="ECO:0000256" key="5">
    <source>
        <dbReference type="SAM" id="Phobius"/>
    </source>
</evidence>
<keyword evidence="4 5" id="KW-0472">Membrane</keyword>
<comment type="caution">
    <text evidence="6">The sequence shown here is derived from an EMBL/GenBank/DDBJ whole genome shotgun (WGS) entry which is preliminary data.</text>
</comment>
<organism evidence="6 7">
    <name type="scientific">Luteibacter rhizovicinus</name>
    <dbReference type="NCBI Taxonomy" id="242606"/>
    <lineage>
        <taxon>Bacteria</taxon>
        <taxon>Pseudomonadati</taxon>
        <taxon>Pseudomonadota</taxon>
        <taxon>Gammaproteobacteria</taxon>
        <taxon>Lysobacterales</taxon>
        <taxon>Rhodanobacteraceae</taxon>
        <taxon>Luteibacter</taxon>
    </lineage>
</organism>